<evidence type="ECO:0000256" key="1">
    <source>
        <dbReference type="ARBA" id="ARBA00004141"/>
    </source>
</evidence>
<dbReference type="GO" id="GO:0007031">
    <property type="term" value="P:peroxisome organization"/>
    <property type="evidence" value="ECO:0007669"/>
    <property type="project" value="TreeGrafter"/>
</dbReference>
<dbReference type="PANTHER" id="PTHR28304:SF2">
    <property type="entry name" value="PEROXISOMAL MEMBRANE PROTEIN PEX29"/>
    <property type="match status" value="1"/>
</dbReference>
<name>A0A395IN65_9HELO</name>
<evidence type="ECO:0000256" key="3">
    <source>
        <dbReference type="ARBA" id="ARBA00022989"/>
    </source>
</evidence>
<dbReference type="OrthoDB" id="74314at2759"/>
<gene>
    <name evidence="8" type="ORF">DID88_009440</name>
</gene>
<proteinExistence type="predicted"/>
<evidence type="ECO:0000256" key="6">
    <source>
        <dbReference type="SAM" id="Phobius"/>
    </source>
</evidence>
<dbReference type="Proteomes" id="UP000249056">
    <property type="component" value="Unassembled WGS sequence"/>
</dbReference>
<evidence type="ECO:0000313" key="9">
    <source>
        <dbReference type="Proteomes" id="UP000249056"/>
    </source>
</evidence>
<evidence type="ECO:0000256" key="2">
    <source>
        <dbReference type="ARBA" id="ARBA00022692"/>
    </source>
</evidence>
<evidence type="ECO:0000256" key="4">
    <source>
        <dbReference type="ARBA" id="ARBA00023136"/>
    </source>
</evidence>
<dbReference type="AlphaFoldDB" id="A0A395IN65"/>
<protein>
    <recommendedName>
        <fullName evidence="7">TECPR1-like DysF domain-containing protein</fullName>
    </recommendedName>
</protein>
<dbReference type="EMBL" id="QKRW01000032">
    <property type="protein sequence ID" value="RAL61304.1"/>
    <property type="molecule type" value="Genomic_DNA"/>
</dbReference>
<organism evidence="8 9">
    <name type="scientific">Monilinia fructigena</name>
    <dbReference type="NCBI Taxonomy" id="38457"/>
    <lineage>
        <taxon>Eukaryota</taxon>
        <taxon>Fungi</taxon>
        <taxon>Dikarya</taxon>
        <taxon>Ascomycota</taxon>
        <taxon>Pezizomycotina</taxon>
        <taxon>Leotiomycetes</taxon>
        <taxon>Helotiales</taxon>
        <taxon>Sclerotiniaceae</taxon>
        <taxon>Monilinia</taxon>
    </lineage>
</organism>
<keyword evidence="4 6" id="KW-0472">Membrane</keyword>
<feature type="domain" description="TECPR1-like DysF" evidence="7">
    <location>
        <begin position="108"/>
        <end position="206"/>
    </location>
</feature>
<dbReference type="GO" id="GO:0005778">
    <property type="term" value="C:peroxisomal membrane"/>
    <property type="evidence" value="ECO:0007669"/>
    <property type="project" value="UniProtKB-ARBA"/>
</dbReference>
<dbReference type="PANTHER" id="PTHR28304">
    <property type="entry name" value="PEROXISOMAL MEMBRANE PROTEIN PEX29"/>
    <property type="match status" value="1"/>
</dbReference>
<keyword evidence="2 6" id="KW-0812">Transmembrane</keyword>
<feature type="transmembrane region" description="Helical" evidence="6">
    <location>
        <begin position="120"/>
        <end position="139"/>
    </location>
</feature>
<feature type="region of interest" description="Disordered" evidence="5">
    <location>
        <begin position="28"/>
        <end position="49"/>
    </location>
</feature>
<keyword evidence="3 6" id="KW-1133">Transmembrane helix</keyword>
<evidence type="ECO:0000256" key="5">
    <source>
        <dbReference type="SAM" id="MobiDB-lite"/>
    </source>
</evidence>
<dbReference type="Pfam" id="PF06398">
    <property type="entry name" value="Pex24p"/>
    <property type="match status" value="1"/>
</dbReference>
<dbReference type="InterPro" id="IPR010482">
    <property type="entry name" value="TECPR1-like_DysF"/>
</dbReference>
<keyword evidence="9" id="KW-1185">Reference proteome</keyword>
<dbReference type="InterPro" id="IPR052816">
    <property type="entry name" value="Peroxisomal_Membrane_PEX28-32"/>
</dbReference>
<sequence>MDEFTAGAFANRDDPIPVIRLNTTHDFNDEVEDTNEPPHKEGARERLRRHKSELKENIRKAHNKASETSATVQDRLLEKLLQQVIPIEDLSENRKDVEPINFVERPAFNITTMSNNFRRFNARIGVVVFIFQAKVIRLLSWKQWSHTLSFLAVYTFVCLDPYLLTVLPLAVLLLAILIPSFIARHPAPPTTITADSFTYSTTGPPIAPAPTVKPVKNSPKFSFETCEIFKTAWKTSPNFMIR</sequence>
<reference evidence="8 9" key="1">
    <citation type="submission" date="2018-06" db="EMBL/GenBank/DDBJ databases">
        <title>Genome Sequence of the Brown Rot Fungal Pathogen Monilinia fructigena.</title>
        <authorList>
            <person name="Landi L."/>
            <person name="De Miccolis Angelini R.M."/>
            <person name="Pollastro S."/>
            <person name="Abate D."/>
            <person name="Faretra F."/>
            <person name="Romanazzi G."/>
        </authorList>
    </citation>
    <scope>NUCLEOTIDE SEQUENCE [LARGE SCALE GENOMIC DNA]</scope>
    <source>
        <strain evidence="8 9">Mfrg269</strain>
    </source>
</reference>
<evidence type="ECO:0000313" key="8">
    <source>
        <dbReference type="EMBL" id="RAL61304.1"/>
    </source>
</evidence>
<accession>A0A395IN65</accession>
<comment type="caution">
    <text evidence="8">The sequence shown here is derived from an EMBL/GenBank/DDBJ whole genome shotgun (WGS) entry which is preliminary data.</text>
</comment>
<comment type="subcellular location">
    <subcellularLocation>
        <location evidence="1">Membrane</location>
        <topology evidence="1">Multi-pass membrane protein</topology>
    </subcellularLocation>
</comment>
<evidence type="ECO:0000259" key="7">
    <source>
        <dbReference type="Pfam" id="PF06398"/>
    </source>
</evidence>
<feature type="transmembrane region" description="Helical" evidence="6">
    <location>
        <begin position="151"/>
        <end position="178"/>
    </location>
</feature>
<feature type="compositionally biased region" description="Basic and acidic residues" evidence="5">
    <location>
        <begin position="36"/>
        <end position="45"/>
    </location>
</feature>